<sequence length="95" mass="10659">MAGLELEERLAYIVLLSIPHQLLLTYDYLSKPVESIFYTIGCRKHGVYGSNCDIPCPINCKDNTCHIENGSCLQCEPGWFGGYCNRSMSFNTNTS</sequence>
<dbReference type="HOGENOM" id="CLU_2374802_0_0_1"/>
<name>K1QFV1_MAGGI</name>
<accession>K1QFV1</accession>
<dbReference type="EMBL" id="JH816373">
    <property type="protein sequence ID" value="EKC32768.1"/>
    <property type="molecule type" value="Genomic_DNA"/>
</dbReference>
<reference evidence="1" key="1">
    <citation type="journal article" date="2012" name="Nature">
        <title>The oyster genome reveals stress adaptation and complexity of shell formation.</title>
        <authorList>
            <person name="Zhang G."/>
            <person name="Fang X."/>
            <person name="Guo X."/>
            <person name="Li L."/>
            <person name="Luo R."/>
            <person name="Xu F."/>
            <person name="Yang P."/>
            <person name="Zhang L."/>
            <person name="Wang X."/>
            <person name="Qi H."/>
            <person name="Xiong Z."/>
            <person name="Que H."/>
            <person name="Xie Y."/>
            <person name="Holland P.W."/>
            <person name="Paps J."/>
            <person name="Zhu Y."/>
            <person name="Wu F."/>
            <person name="Chen Y."/>
            <person name="Wang J."/>
            <person name="Peng C."/>
            <person name="Meng J."/>
            <person name="Yang L."/>
            <person name="Liu J."/>
            <person name="Wen B."/>
            <person name="Zhang N."/>
            <person name="Huang Z."/>
            <person name="Zhu Q."/>
            <person name="Feng Y."/>
            <person name="Mount A."/>
            <person name="Hedgecock D."/>
            <person name="Xu Z."/>
            <person name="Liu Y."/>
            <person name="Domazet-Loso T."/>
            <person name="Du Y."/>
            <person name="Sun X."/>
            <person name="Zhang S."/>
            <person name="Liu B."/>
            <person name="Cheng P."/>
            <person name="Jiang X."/>
            <person name="Li J."/>
            <person name="Fan D."/>
            <person name="Wang W."/>
            <person name="Fu W."/>
            <person name="Wang T."/>
            <person name="Wang B."/>
            <person name="Zhang J."/>
            <person name="Peng Z."/>
            <person name="Li Y."/>
            <person name="Li N."/>
            <person name="Wang J."/>
            <person name="Chen M."/>
            <person name="He Y."/>
            <person name="Tan F."/>
            <person name="Song X."/>
            <person name="Zheng Q."/>
            <person name="Huang R."/>
            <person name="Yang H."/>
            <person name="Du X."/>
            <person name="Chen L."/>
            <person name="Yang M."/>
            <person name="Gaffney P.M."/>
            <person name="Wang S."/>
            <person name="Luo L."/>
            <person name="She Z."/>
            <person name="Ming Y."/>
            <person name="Huang W."/>
            <person name="Zhang S."/>
            <person name="Huang B."/>
            <person name="Zhang Y."/>
            <person name="Qu T."/>
            <person name="Ni P."/>
            <person name="Miao G."/>
            <person name="Wang J."/>
            <person name="Wang Q."/>
            <person name="Steinberg C.E."/>
            <person name="Wang H."/>
            <person name="Li N."/>
            <person name="Qian L."/>
            <person name="Zhang G."/>
            <person name="Li Y."/>
            <person name="Yang H."/>
            <person name="Liu X."/>
            <person name="Wang J."/>
            <person name="Yin Y."/>
            <person name="Wang J."/>
        </authorList>
    </citation>
    <scope>NUCLEOTIDE SEQUENCE [LARGE SCALE GENOMIC DNA]</scope>
    <source>
        <strain evidence="1">05x7-T-G4-1.051#20</strain>
    </source>
</reference>
<dbReference type="AlphaFoldDB" id="K1QFV1"/>
<proteinExistence type="predicted"/>
<organism evidence="1">
    <name type="scientific">Magallana gigas</name>
    <name type="common">Pacific oyster</name>
    <name type="synonym">Crassostrea gigas</name>
    <dbReference type="NCBI Taxonomy" id="29159"/>
    <lineage>
        <taxon>Eukaryota</taxon>
        <taxon>Metazoa</taxon>
        <taxon>Spiralia</taxon>
        <taxon>Lophotrochozoa</taxon>
        <taxon>Mollusca</taxon>
        <taxon>Bivalvia</taxon>
        <taxon>Autobranchia</taxon>
        <taxon>Pteriomorphia</taxon>
        <taxon>Ostreida</taxon>
        <taxon>Ostreoidea</taxon>
        <taxon>Ostreidae</taxon>
        <taxon>Magallana</taxon>
    </lineage>
</organism>
<dbReference type="Gene3D" id="2.170.300.10">
    <property type="entry name" value="Tie2 ligand-binding domain superfamily"/>
    <property type="match status" value="1"/>
</dbReference>
<evidence type="ECO:0000313" key="1">
    <source>
        <dbReference type="EMBL" id="EKC32768.1"/>
    </source>
</evidence>
<evidence type="ECO:0008006" key="2">
    <source>
        <dbReference type="Google" id="ProtNLM"/>
    </source>
</evidence>
<dbReference type="InParanoid" id="K1QFV1"/>
<gene>
    <name evidence="1" type="ORF">CGI_10000407</name>
</gene>
<protein>
    <recommendedName>
        <fullName evidence="2">Scavenger receptor class F member 2</fullName>
    </recommendedName>
</protein>